<dbReference type="EMBL" id="AP025628">
    <property type="protein sequence ID" value="BDG61847.1"/>
    <property type="molecule type" value="Genomic_DNA"/>
</dbReference>
<accession>A0AA35CMC6</accession>
<keyword evidence="6" id="KW-1185">Reference proteome</keyword>
<keyword evidence="2" id="KW-0227">DNA damage</keyword>
<comment type="caution">
    <text evidence="2">Lacks conserved residue(s) required for the propagation of feature annotation.</text>
</comment>
<organism evidence="5 6">
    <name type="scientific">Caldinitratiruptor microaerophilus</name>
    <dbReference type="NCBI Taxonomy" id="671077"/>
    <lineage>
        <taxon>Bacteria</taxon>
        <taxon>Bacillati</taxon>
        <taxon>Bacillota</taxon>
        <taxon>Clostridia</taxon>
        <taxon>Eubacteriales</taxon>
        <taxon>Symbiobacteriaceae</taxon>
        <taxon>Caldinitratiruptor</taxon>
    </lineage>
</organism>
<keyword evidence="2" id="KW-0234">DNA repair</keyword>
<dbReference type="GO" id="GO:0006260">
    <property type="term" value="P:DNA replication"/>
    <property type="evidence" value="ECO:0007669"/>
    <property type="project" value="UniProtKB-UniRule"/>
</dbReference>
<dbReference type="PANTHER" id="PTHR10302">
    <property type="entry name" value="SINGLE-STRANDED DNA-BINDING PROTEIN"/>
    <property type="match status" value="1"/>
</dbReference>
<dbReference type="GO" id="GO:0009295">
    <property type="term" value="C:nucleoid"/>
    <property type="evidence" value="ECO:0007669"/>
    <property type="project" value="TreeGrafter"/>
</dbReference>
<evidence type="ECO:0000256" key="2">
    <source>
        <dbReference type="HAMAP-Rule" id="MF_00984"/>
    </source>
</evidence>
<feature type="region of interest" description="Disordered" evidence="4">
    <location>
        <begin position="102"/>
        <end position="142"/>
    </location>
</feature>
<dbReference type="InterPro" id="IPR011344">
    <property type="entry name" value="ssDNA-bd"/>
</dbReference>
<dbReference type="KEGG" id="cmic:caldi_29370"/>
<name>A0AA35CMC6_9FIRM</name>
<dbReference type="Pfam" id="PF00436">
    <property type="entry name" value="SSB"/>
    <property type="match status" value="1"/>
</dbReference>
<evidence type="ECO:0000256" key="1">
    <source>
        <dbReference type="ARBA" id="ARBA00023125"/>
    </source>
</evidence>
<dbReference type="NCBIfam" id="TIGR00621">
    <property type="entry name" value="ssb"/>
    <property type="match status" value="1"/>
</dbReference>
<dbReference type="PANTHER" id="PTHR10302:SF27">
    <property type="entry name" value="SINGLE-STRANDED DNA-BINDING PROTEIN"/>
    <property type="match status" value="1"/>
</dbReference>
<keyword evidence="2" id="KW-0233">DNA recombination</keyword>
<feature type="compositionally biased region" description="Gly residues" evidence="4">
    <location>
        <begin position="107"/>
        <end position="117"/>
    </location>
</feature>
<gene>
    <name evidence="5" type="ORF">caldi_29370</name>
</gene>
<dbReference type="GO" id="GO:0006310">
    <property type="term" value="P:DNA recombination"/>
    <property type="evidence" value="ECO:0007669"/>
    <property type="project" value="UniProtKB-UniRule"/>
</dbReference>
<dbReference type="InterPro" id="IPR000424">
    <property type="entry name" value="Primosome_PriB/ssb"/>
</dbReference>
<comment type="subunit">
    <text evidence="2">Homotetramer.</text>
</comment>
<keyword evidence="2" id="KW-0235">DNA replication</keyword>
<dbReference type="HAMAP" id="MF_00984">
    <property type="entry name" value="SSB"/>
    <property type="match status" value="1"/>
</dbReference>
<sequence>MYNRVILVGRLTRDPELRYTAQGKAVAHFRLAVDRGAPGPQGERQADFIDISVWERQAETVSQYLTKGRLVLVEGRLQMRQYEAQDGSRRTAYEVVASSVRFFPQGPGRGPESGTGGERVEAGEPAGLGTEFSPGEDDDIPF</sequence>
<evidence type="ECO:0000313" key="5">
    <source>
        <dbReference type="EMBL" id="BDG61847.1"/>
    </source>
</evidence>
<dbReference type="PROSITE" id="PS50935">
    <property type="entry name" value="SSB"/>
    <property type="match status" value="1"/>
</dbReference>
<dbReference type="Gene3D" id="2.40.50.140">
    <property type="entry name" value="Nucleic acid-binding proteins"/>
    <property type="match status" value="1"/>
</dbReference>
<proteinExistence type="inferred from homology"/>
<dbReference type="CDD" id="cd04496">
    <property type="entry name" value="SSB_OBF"/>
    <property type="match status" value="1"/>
</dbReference>
<evidence type="ECO:0000256" key="3">
    <source>
        <dbReference type="RuleBase" id="RU000524"/>
    </source>
</evidence>
<dbReference type="SUPFAM" id="SSF50249">
    <property type="entry name" value="Nucleic acid-binding proteins"/>
    <property type="match status" value="1"/>
</dbReference>
<dbReference type="AlphaFoldDB" id="A0AA35CMC6"/>
<evidence type="ECO:0000256" key="4">
    <source>
        <dbReference type="SAM" id="MobiDB-lite"/>
    </source>
</evidence>
<dbReference type="RefSeq" id="WP_264842469.1">
    <property type="nucleotide sequence ID" value="NZ_AP025628.1"/>
</dbReference>
<reference evidence="5" key="1">
    <citation type="submission" date="2022-03" db="EMBL/GenBank/DDBJ databases">
        <title>Complete genome sequence of Caldinitratiruptor microaerophilus.</title>
        <authorList>
            <person name="Mukaiyama R."/>
            <person name="Nishiyama T."/>
            <person name="Ueda K."/>
        </authorList>
    </citation>
    <scope>NUCLEOTIDE SEQUENCE</scope>
    <source>
        <strain evidence="5">JCM 16183</strain>
    </source>
</reference>
<dbReference type="GO" id="GO:0003697">
    <property type="term" value="F:single-stranded DNA binding"/>
    <property type="evidence" value="ECO:0007669"/>
    <property type="project" value="UniProtKB-UniRule"/>
</dbReference>
<keyword evidence="1 2" id="KW-0238">DNA-binding</keyword>
<protein>
    <recommendedName>
        <fullName evidence="2 3">Single-stranded DNA-binding protein</fullName>
        <shortName evidence="2">SSB</shortName>
    </recommendedName>
</protein>
<dbReference type="GO" id="GO:0006281">
    <property type="term" value="P:DNA repair"/>
    <property type="evidence" value="ECO:0007669"/>
    <property type="project" value="UniProtKB-UniRule"/>
</dbReference>
<evidence type="ECO:0000313" key="6">
    <source>
        <dbReference type="Proteomes" id="UP001163687"/>
    </source>
</evidence>
<comment type="function">
    <text evidence="2">Plays an important role in DNA replication, recombination and repair. Binds to ssDNA and to an array of partner proteins to recruit them to their sites of action during DNA metabolism.</text>
</comment>
<dbReference type="InterPro" id="IPR012340">
    <property type="entry name" value="NA-bd_OB-fold"/>
</dbReference>
<feature type="short sequence motif" description="Important for interaction with partner proteins" evidence="2">
    <location>
        <begin position="137"/>
        <end position="142"/>
    </location>
</feature>
<dbReference type="Proteomes" id="UP001163687">
    <property type="component" value="Chromosome"/>
</dbReference>